<feature type="domain" description="Glycosyltransferase N-terminal" evidence="4">
    <location>
        <begin position="458"/>
        <end position="680"/>
    </location>
</feature>
<dbReference type="Proteomes" id="UP000325577">
    <property type="component" value="Linkage Group LG8"/>
</dbReference>
<dbReference type="FunFam" id="3.40.50.2000:FF:000238">
    <property type="entry name" value="Glycosyltransferase"/>
    <property type="match status" value="2"/>
</dbReference>
<dbReference type="Pfam" id="PF26168">
    <property type="entry name" value="Glyco_transf_N"/>
    <property type="match status" value="2"/>
</dbReference>
<dbReference type="SUPFAM" id="SSF53756">
    <property type="entry name" value="UDP-Glycosyltransferase/glycogen phosphorylase"/>
    <property type="match status" value="2"/>
</dbReference>
<dbReference type="InterPro" id="IPR035595">
    <property type="entry name" value="UDP_glycos_trans_CS"/>
</dbReference>
<dbReference type="PANTHER" id="PTHR48044">
    <property type="entry name" value="GLYCOSYLTRANSFERASE"/>
    <property type="match status" value="1"/>
</dbReference>
<gene>
    <name evidence="5" type="ORF">F0562_017430</name>
</gene>
<name>A0A5J4ZIR5_9ASTE</name>
<keyword evidence="2" id="KW-0328">Glycosyltransferase</keyword>
<dbReference type="FunFam" id="3.40.50.2000:FF:000060">
    <property type="entry name" value="Glycosyltransferase"/>
    <property type="match status" value="2"/>
</dbReference>
<dbReference type="AlphaFoldDB" id="A0A5J4ZIR5"/>
<dbReference type="InterPro" id="IPR002213">
    <property type="entry name" value="UDP_glucos_trans"/>
</dbReference>
<dbReference type="PANTHER" id="PTHR48044:SF23">
    <property type="entry name" value="ANTHOCYANIDIN 3-O-GLUCOSYLTRANSFERASE-LIKE"/>
    <property type="match status" value="1"/>
</dbReference>
<evidence type="ECO:0000259" key="4">
    <source>
        <dbReference type="Pfam" id="PF26168"/>
    </source>
</evidence>
<accession>A0A5J4ZIR5</accession>
<evidence type="ECO:0000256" key="2">
    <source>
        <dbReference type="ARBA" id="ARBA00022676"/>
    </source>
</evidence>
<keyword evidence="3" id="KW-0808">Transferase</keyword>
<evidence type="ECO:0000256" key="3">
    <source>
        <dbReference type="ARBA" id="ARBA00022679"/>
    </source>
</evidence>
<proteinExistence type="inferred from homology"/>
<sequence length="902" mass="100744">MASHHYHHENHDQNGLKQGEVVVVMVPLPAQGHLNQLLQLSRLISSYDIPVHYVGTSTHNRQARLRVHGWNPLATANIHFHEFPTPSFLTPPPNPNSSNKFPSQLVPSLLATSHLREPVATLLRALSPTARRVIVIHDDLMASVVQDVTSVPNAESYNFQSISAFATYWFVWEFEGKPFPIDAEILKEAPSSESCFISDFWDFANTQSDFREFNCGNIYNASKVIEAPYLDLLEKEEMSKNKKQWAIGPFNPVAISDDKKSNQRHKSLKWLDKQAPNSVIFVSFGTTTSLSDEEIKELAIGLEKSEQKFIWVLRDADKGDVFEGEVRRAELPEGFEERVEGKGMVVRDWAPQLEILGHPSTGGFMSHCGWNSCMESITMGVPIAAWPMHSDQPRNAVLVTKVLKVGVVVKDWERQGELVTSSTVEEAVKRLMASKEGDDIRKRAAELGGAVRQSVAEAQGHLNQLLQLSRLISSYDIPVHYVGATTHNRQARLRVHGWNPLATAHIHFHEFPTPSFLTPPPNPNSSNKSPSQLVPSFQATWHLREPVATLLRALSATARRIIVIHDILMASVVQDVASIPNAEAYDFQSTSAFATYWYIWEGAGKPYPIDAEIMKDAPSSESCFTSDLLDFIASQRDCRSFSSGHLYNACKVIETPYLDLLEKEEMSKNKKQWAIGPFNPVAISDDKKSNQRHKSLKWLDKQAPNSVIFVSFGTTTSLSDEEIKELAIGLEKSEQKFIWVLRDADKGDVFEGEVRRPELPEGFEERLEGKGMVVRDWAPQLEILGHPSTGGFMSHCGWNSCMESITMGVPIAAWPMHSDQPRNAVLVTKVLKVGVVVKDWARQGELVTSLTVEEAAKRLMASKEGDDIRKRAAELGGAVRQSVAEGGVSRMELDSFIAHITR</sequence>
<protein>
    <recommendedName>
        <fullName evidence="4">Glycosyltransferase N-terminal domain-containing protein</fullName>
    </recommendedName>
</protein>
<dbReference type="InterPro" id="IPR058980">
    <property type="entry name" value="Glyco_transf_N"/>
</dbReference>
<keyword evidence="6" id="KW-1185">Reference proteome</keyword>
<evidence type="ECO:0000313" key="6">
    <source>
        <dbReference type="Proteomes" id="UP000325577"/>
    </source>
</evidence>
<dbReference type="Pfam" id="PF00201">
    <property type="entry name" value="UDPGT"/>
    <property type="match status" value="2"/>
</dbReference>
<evidence type="ECO:0000313" key="5">
    <source>
        <dbReference type="EMBL" id="KAA8517137.1"/>
    </source>
</evidence>
<feature type="domain" description="Glycosyltransferase N-terminal" evidence="4">
    <location>
        <begin position="20"/>
        <end position="252"/>
    </location>
</feature>
<dbReference type="EMBL" id="CM018051">
    <property type="protein sequence ID" value="KAA8517137.1"/>
    <property type="molecule type" value="Genomic_DNA"/>
</dbReference>
<comment type="similarity">
    <text evidence="1">Belongs to the UDP-glycosyltransferase family.</text>
</comment>
<dbReference type="GO" id="GO:0050404">
    <property type="term" value="F:zeatin O-beta-D-xylosyltransferase activity"/>
    <property type="evidence" value="ECO:0007669"/>
    <property type="project" value="UniProtKB-ARBA"/>
</dbReference>
<dbReference type="CDD" id="cd03784">
    <property type="entry name" value="GT1_Gtf-like"/>
    <property type="match status" value="2"/>
</dbReference>
<organism evidence="5 6">
    <name type="scientific">Nyssa sinensis</name>
    <dbReference type="NCBI Taxonomy" id="561372"/>
    <lineage>
        <taxon>Eukaryota</taxon>
        <taxon>Viridiplantae</taxon>
        <taxon>Streptophyta</taxon>
        <taxon>Embryophyta</taxon>
        <taxon>Tracheophyta</taxon>
        <taxon>Spermatophyta</taxon>
        <taxon>Magnoliopsida</taxon>
        <taxon>eudicotyledons</taxon>
        <taxon>Gunneridae</taxon>
        <taxon>Pentapetalae</taxon>
        <taxon>asterids</taxon>
        <taxon>Cornales</taxon>
        <taxon>Nyssaceae</taxon>
        <taxon>Nyssa</taxon>
    </lineage>
</organism>
<reference evidence="5 6" key="1">
    <citation type="submission" date="2019-09" db="EMBL/GenBank/DDBJ databases">
        <title>A chromosome-level genome assembly of the Chinese tupelo Nyssa sinensis.</title>
        <authorList>
            <person name="Yang X."/>
            <person name="Kang M."/>
            <person name="Yang Y."/>
            <person name="Xiong H."/>
            <person name="Wang M."/>
            <person name="Zhang Z."/>
            <person name="Wang Z."/>
            <person name="Wu H."/>
            <person name="Ma T."/>
            <person name="Liu J."/>
            <person name="Xi Z."/>
        </authorList>
    </citation>
    <scope>NUCLEOTIDE SEQUENCE [LARGE SCALE GENOMIC DNA]</scope>
    <source>
        <strain evidence="5">J267</strain>
        <tissue evidence="5">Leaf</tissue>
    </source>
</reference>
<dbReference type="Gene3D" id="3.40.50.2000">
    <property type="entry name" value="Glycogen Phosphorylase B"/>
    <property type="match status" value="4"/>
</dbReference>
<dbReference type="PROSITE" id="PS00375">
    <property type="entry name" value="UDPGT"/>
    <property type="match status" value="2"/>
</dbReference>
<evidence type="ECO:0000256" key="1">
    <source>
        <dbReference type="ARBA" id="ARBA00009995"/>
    </source>
</evidence>
<dbReference type="GO" id="GO:0016138">
    <property type="term" value="P:glycoside biosynthetic process"/>
    <property type="evidence" value="ECO:0007669"/>
    <property type="project" value="UniProtKB-ARBA"/>
</dbReference>
<dbReference type="GO" id="GO:0009690">
    <property type="term" value="P:cytokinin metabolic process"/>
    <property type="evidence" value="ECO:0007669"/>
    <property type="project" value="UniProtKB-ARBA"/>
</dbReference>
<dbReference type="OrthoDB" id="5835829at2759"/>